<dbReference type="GO" id="GO:0046872">
    <property type="term" value="F:metal ion binding"/>
    <property type="evidence" value="ECO:0007669"/>
    <property type="project" value="UniProtKB-KW"/>
</dbReference>
<evidence type="ECO:0000256" key="1">
    <source>
        <dbReference type="ARBA" id="ARBA00009308"/>
    </source>
</evidence>
<dbReference type="Proteomes" id="UP000677436">
    <property type="component" value="Chromosome"/>
</dbReference>
<dbReference type="AlphaFoldDB" id="A0A8D5ZMF8"/>
<dbReference type="InterPro" id="IPR017515">
    <property type="entry name" value="MeMalonyl-CoA_epimerase"/>
</dbReference>
<feature type="coiled-coil region" evidence="3">
    <location>
        <begin position="81"/>
        <end position="108"/>
    </location>
</feature>
<protein>
    <submittedName>
        <fullName evidence="5">Methylmalonyl-CoA epimerase</fullName>
    </submittedName>
</protein>
<reference evidence="5" key="2">
    <citation type="journal article" date="2021" name="Microbiol. Resour. Announc.">
        <title>Complete Genome Sequence of Polycladomyces abyssicola JIR-001T, Isolated from Hemipelagic Sediment in Deep Seawater.</title>
        <authorList>
            <person name="Tsubouchi T."/>
            <person name="Kaneko Y."/>
        </authorList>
    </citation>
    <scope>NUCLEOTIDE SEQUENCE</scope>
    <source>
        <strain evidence="5">JIR-001</strain>
    </source>
</reference>
<dbReference type="EMBL" id="AP024601">
    <property type="protein sequence ID" value="BCU81630.1"/>
    <property type="molecule type" value="Genomic_DNA"/>
</dbReference>
<dbReference type="KEGG" id="pabs:JIR001_14130"/>
<accession>A0A8D5ZMF8</accession>
<dbReference type="GO" id="GO:0004493">
    <property type="term" value="F:methylmalonyl-CoA epimerase activity"/>
    <property type="evidence" value="ECO:0007669"/>
    <property type="project" value="TreeGrafter"/>
</dbReference>
<reference evidence="5" key="1">
    <citation type="journal article" date="2013" name="Int. J. Syst. Evol. Microbiol.">
        <title>Polycladomyces abyssicola gen. nov., sp. nov., a thermophilic filamentous bacterium isolated from hemipelagic sediment.</title>
        <authorList>
            <person name="Tsubouchi T."/>
            <person name="Shimane Y."/>
            <person name="Mori K."/>
            <person name="Usui K."/>
            <person name="Hiraki T."/>
            <person name="Tame A."/>
            <person name="Uematsu K."/>
            <person name="Maruyama T."/>
            <person name="Hatada Y."/>
        </authorList>
    </citation>
    <scope>NUCLEOTIDE SEQUENCE</scope>
    <source>
        <strain evidence="5">JIR-001</strain>
    </source>
</reference>
<evidence type="ECO:0000259" key="4">
    <source>
        <dbReference type="PROSITE" id="PS51819"/>
    </source>
</evidence>
<evidence type="ECO:0000256" key="3">
    <source>
        <dbReference type="SAM" id="Coils"/>
    </source>
</evidence>
<dbReference type="SUPFAM" id="SSF54593">
    <property type="entry name" value="Glyoxalase/Bleomycin resistance protein/Dihydroxybiphenyl dioxygenase"/>
    <property type="match status" value="1"/>
</dbReference>
<dbReference type="InterPro" id="IPR051785">
    <property type="entry name" value="MMCE/EMCE_epimerase"/>
</dbReference>
<name>A0A8D5ZMF8_9BACL</name>
<dbReference type="Pfam" id="PF13669">
    <property type="entry name" value="Glyoxalase_4"/>
    <property type="match status" value="1"/>
</dbReference>
<dbReference type="CDD" id="cd07249">
    <property type="entry name" value="MMCE"/>
    <property type="match status" value="1"/>
</dbReference>
<dbReference type="RefSeq" id="WP_212774830.1">
    <property type="nucleotide sequence ID" value="NZ_AP024601.1"/>
</dbReference>
<comment type="similarity">
    <text evidence="1">Belongs to the methylmalonyl-CoA epimerase family.</text>
</comment>
<dbReference type="NCBIfam" id="TIGR03081">
    <property type="entry name" value="metmalonyl_epim"/>
    <property type="match status" value="1"/>
</dbReference>
<proteinExistence type="inferred from homology"/>
<keyword evidence="6" id="KW-1185">Reference proteome</keyword>
<organism evidence="5 6">
    <name type="scientific">Polycladomyces abyssicola</name>
    <dbReference type="NCBI Taxonomy" id="1125966"/>
    <lineage>
        <taxon>Bacteria</taxon>
        <taxon>Bacillati</taxon>
        <taxon>Bacillota</taxon>
        <taxon>Bacilli</taxon>
        <taxon>Bacillales</taxon>
        <taxon>Thermoactinomycetaceae</taxon>
        <taxon>Polycladomyces</taxon>
    </lineage>
</organism>
<dbReference type="Gene3D" id="3.10.180.10">
    <property type="entry name" value="2,3-Dihydroxybiphenyl 1,2-Dioxygenase, domain 1"/>
    <property type="match status" value="1"/>
</dbReference>
<keyword evidence="2" id="KW-0479">Metal-binding</keyword>
<dbReference type="InterPro" id="IPR029068">
    <property type="entry name" value="Glyas_Bleomycin-R_OHBP_Dase"/>
</dbReference>
<dbReference type="GO" id="GO:0046491">
    <property type="term" value="P:L-methylmalonyl-CoA metabolic process"/>
    <property type="evidence" value="ECO:0007669"/>
    <property type="project" value="TreeGrafter"/>
</dbReference>
<dbReference type="PANTHER" id="PTHR43048">
    <property type="entry name" value="METHYLMALONYL-COA EPIMERASE"/>
    <property type="match status" value="1"/>
</dbReference>
<dbReference type="PANTHER" id="PTHR43048:SF3">
    <property type="entry name" value="METHYLMALONYL-COA EPIMERASE, MITOCHONDRIAL"/>
    <property type="match status" value="1"/>
</dbReference>
<evidence type="ECO:0000256" key="2">
    <source>
        <dbReference type="ARBA" id="ARBA00022723"/>
    </source>
</evidence>
<gene>
    <name evidence="5" type="primary">mceE</name>
    <name evidence="5" type="ORF">JIR001_14130</name>
</gene>
<keyword evidence="3" id="KW-0175">Coiled coil</keyword>
<dbReference type="PROSITE" id="PS51819">
    <property type="entry name" value="VOC"/>
    <property type="match status" value="1"/>
</dbReference>
<evidence type="ECO:0000313" key="6">
    <source>
        <dbReference type="Proteomes" id="UP000677436"/>
    </source>
</evidence>
<evidence type="ECO:0000313" key="5">
    <source>
        <dbReference type="EMBL" id="BCU81630.1"/>
    </source>
</evidence>
<dbReference type="InterPro" id="IPR037523">
    <property type="entry name" value="VOC_core"/>
</dbReference>
<sequence length="143" mass="16210">MNRWQAPRQISHIGIAVRSLDEAIPLYRDILGLAWEGTETVESEQVRVAFFRIGETRIELLEPLSPESAIAKYLEKRGEGIHHIALEVDDIERRLSELEDQGVRLIHEQPKQGAHNAKVAFLHPKSTGGVLFELCEHETDSPK</sequence>
<feature type="domain" description="VOC" evidence="4">
    <location>
        <begin position="9"/>
        <end position="137"/>
    </location>
</feature>